<evidence type="ECO:0000313" key="3">
    <source>
        <dbReference type="Proteomes" id="UP001303046"/>
    </source>
</evidence>
<feature type="compositionally biased region" description="Basic and acidic residues" evidence="1">
    <location>
        <begin position="57"/>
        <end position="73"/>
    </location>
</feature>
<dbReference type="EMBL" id="JAVFWL010000006">
    <property type="protein sequence ID" value="KAK6762007.1"/>
    <property type="molecule type" value="Genomic_DNA"/>
</dbReference>
<sequence length="73" mass="8368">MDNIDDEYERLVECRHDCTRKVKSFKSTKRRLFPKTLELVGQRGAAKAAGRSVGRSCRGETEHSLRSSELRQS</sequence>
<evidence type="ECO:0000313" key="2">
    <source>
        <dbReference type="EMBL" id="KAK6762007.1"/>
    </source>
</evidence>
<keyword evidence="3" id="KW-1185">Reference proteome</keyword>
<name>A0ABR1EH45_NECAM</name>
<evidence type="ECO:0000256" key="1">
    <source>
        <dbReference type="SAM" id="MobiDB-lite"/>
    </source>
</evidence>
<protein>
    <submittedName>
        <fullName evidence="2">Uncharacterized protein</fullName>
    </submittedName>
</protein>
<gene>
    <name evidence="2" type="primary">Necator_chrX.g23084</name>
    <name evidence="2" type="ORF">RB195_022921</name>
</gene>
<dbReference type="Proteomes" id="UP001303046">
    <property type="component" value="Unassembled WGS sequence"/>
</dbReference>
<accession>A0ABR1EH45</accession>
<organism evidence="2 3">
    <name type="scientific">Necator americanus</name>
    <name type="common">Human hookworm</name>
    <dbReference type="NCBI Taxonomy" id="51031"/>
    <lineage>
        <taxon>Eukaryota</taxon>
        <taxon>Metazoa</taxon>
        <taxon>Ecdysozoa</taxon>
        <taxon>Nematoda</taxon>
        <taxon>Chromadorea</taxon>
        <taxon>Rhabditida</taxon>
        <taxon>Rhabditina</taxon>
        <taxon>Rhabditomorpha</taxon>
        <taxon>Strongyloidea</taxon>
        <taxon>Ancylostomatidae</taxon>
        <taxon>Bunostominae</taxon>
        <taxon>Necator</taxon>
    </lineage>
</organism>
<reference evidence="2 3" key="1">
    <citation type="submission" date="2023-08" db="EMBL/GenBank/DDBJ databases">
        <title>A Necator americanus chromosomal reference genome.</title>
        <authorList>
            <person name="Ilik V."/>
            <person name="Petrzelkova K.J."/>
            <person name="Pardy F."/>
            <person name="Fuh T."/>
            <person name="Niatou-Singa F.S."/>
            <person name="Gouil Q."/>
            <person name="Baker L."/>
            <person name="Ritchie M.E."/>
            <person name="Jex A.R."/>
            <person name="Gazzola D."/>
            <person name="Li H."/>
            <person name="Toshio Fujiwara R."/>
            <person name="Zhan B."/>
            <person name="Aroian R.V."/>
            <person name="Pafco B."/>
            <person name="Schwarz E.M."/>
        </authorList>
    </citation>
    <scope>NUCLEOTIDE SEQUENCE [LARGE SCALE GENOMIC DNA]</scope>
    <source>
        <strain evidence="2 3">Aroian</strain>
        <tissue evidence="2">Whole animal</tissue>
    </source>
</reference>
<comment type="caution">
    <text evidence="2">The sequence shown here is derived from an EMBL/GenBank/DDBJ whole genome shotgun (WGS) entry which is preliminary data.</text>
</comment>
<proteinExistence type="predicted"/>
<feature type="region of interest" description="Disordered" evidence="1">
    <location>
        <begin position="50"/>
        <end position="73"/>
    </location>
</feature>